<evidence type="ECO:0000256" key="2">
    <source>
        <dbReference type="ARBA" id="ARBA00005677"/>
    </source>
</evidence>
<comment type="similarity">
    <text evidence="2">Belongs to the mitochondrion-specific ribosomal protein mL49 family.</text>
</comment>
<dbReference type="GO" id="GO:0005840">
    <property type="term" value="C:ribosome"/>
    <property type="evidence" value="ECO:0007669"/>
    <property type="project" value="UniProtKB-KW"/>
</dbReference>
<organism evidence="8 9">
    <name type="scientific">Cyclotella atomus</name>
    <dbReference type="NCBI Taxonomy" id="382360"/>
    <lineage>
        <taxon>Eukaryota</taxon>
        <taxon>Sar</taxon>
        <taxon>Stramenopiles</taxon>
        <taxon>Ochrophyta</taxon>
        <taxon>Bacillariophyta</taxon>
        <taxon>Coscinodiscophyceae</taxon>
        <taxon>Thalassiosirophycidae</taxon>
        <taxon>Stephanodiscales</taxon>
        <taxon>Stephanodiscaceae</taxon>
        <taxon>Cyclotella</taxon>
    </lineage>
</organism>
<keyword evidence="4" id="KW-0496">Mitochondrion</keyword>
<comment type="caution">
    <text evidence="8">The sequence shown here is derived from an EMBL/GenBank/DDBJ whole genome shotgun (WGS) entry which is preliminary data.</text>
</comment>
<evidence type="ECO:0000256" key="6">
    <source>
        <dbReference type="ARBA" id="ARBA00035191"/>
    </source>
</evidence>
<evidence type="ECO:0000256" key="7">
    <source>
        <dbReference type="SAM" id="MobiDB-lite"/>
    </source>
</evidence>
<proteinExistence type="inferred from homology"/>
<accession>A0ABD3NAR7</accession>
<dbReference type="GO" id="GO:1990904">
    <property type="term" value="C:ribonucleoprotein complex"/>
    <property type="evidence" value="ECO:0007669"/>
    <property type="project" value="UniProtKB-KW"/>
</dbReference>
<evidence type="ECO:0000256" key="1">
    <source>
        <dbReference type="ARBA" id="ARBA00004173"/>
    </source>
</evidence>
<dbReference type="EMBL" id="JALLPJ020001283">
    <property type="protein sequence ID" value="KAL3771667.1"/>
    <property type="molecule type" value="Genomic_DNA"/>
</dbReference>
<keyword evidence="5" id="KW-0687">Ribonucleoprotein</keyword>
<dbReference type="InterPro" id="IPR007740">
    <property type="entry name" value="Ribosomal_mL49"/>
</dbReference>
<gene>
    <name evidence="8" type="ORF">ACHAWO_001728</name>
</gene>
<dbReference type="Proteomes" id="UP001530400">
    <property type="component" value="Unassembled WGS sequence"/>
</dbReference>
<name>A0ABD3NAR7_9STRA</name>
<evidence type="ECO:0000313" key="9">
    <source>
        <dbReference type="Proteomes" id="UP001530400"/>
    </source>
</evidence>
<comment type="subcellular location">
    <subcellularLocation>
        <location evidence="1">Mitochondrion</location>
    </subcellularLocation>
</comment>
<protein>
    <recommendedName>
        <fullName evidence="6">Large ribosomal subunit protein mL49</fullName>
    </recommendedName>
</protein>
<evidence type="ECO:0000313" key="8">
    <source>
        <dbReference type="EMBL" id="KAL3771667.1"/>
    </source>
</evidence>
<evidence type="ECO:0000256" key="3">
    <source>
        <dbReference type="ARBA" id="ARBA00022980"/>
    </source>
</evidence>
<dbReference type="AlphaFoldDB" id="A0ABD3NAR7"/>
<dbReference type="PANTHER" id="PTHR13477">
    <property type="entry name" value="MITOCHONDRIAL 39S RIBOSOMAL PROTEIN L49"/>
    <property type="match status" value="1"/>
</dbReference>
<dbReference type="GO" id="GO:0005739">
    <property type="term" value="C:mitochondrion"/>
    <property type="evidence" value="ECO:0007669"/>
    <property type="project" value="UniProtKB-SubCell"/>
</dbReference>
<evidence type="ECO:0000256" key="5">
    <source>
        <dbReference type="ARBA" id="ARBA00023274"/>
    </source>
</evidence>
<dbReference type="Gene3D" id="3.30.780.10">
    <property type="entry name" value="SUI1-like domain"/>
    <property type="match status" value="1"/>
</dbReference>
<sequence length="238" mass="26187">MSLIRPFTSLHRCTQSIIHHRPSPPPHALLQTIRSKHSNTQVKRLFKNNPANLRILARRAAEKSASVQESTKETTVDAADANNSIPTRTYKQVFRPKFLTNGWSAPPGPEVEIPKYPFHVERTGNKPFGAEGFLPVYKDVRVHGTKFTTIIRNVSGDIPAFLTELQAVLQMPPPKKILNTYATGGTGSHRPNAARHGGGEAGRGVCQENPIRIRAGGTIELHGNVVRKVKSWLAGLGF</sequence>
<keyword evidence="9" id="KW-1185">Reference proteome</keyword>
<keyword evidence="3" id="KW-0689">Ribosomal protein</keyword>
<dbReference type="Pfam" id="PF05046">
    <property type="entry name" value="Img2"/>
    <property type="match status" value="1"/>
</dbReference>
<feature type="region of interest" description="Disordered" evidence="7">
    <location>
        <begin position="181"/>
        <end position="205"/>
    </location>
</feature>
<reference evidence="8 9" key="1">
    <citation type="submission" date="2024-10" db="EMBL/GenBank/DDBJ databases">
        <title>Updated reference genomes for cyclostephanoid diatoms.</title>
        <authorList>
            <person name="Roberts W.R."/>
            <person name="Alverson A.J."/>
        </authorList>
    </citation>
    <scope>NUCLEOTIDE SEQUENCE [LARGE SCALE GENOMIC DNA]</scope>
    <source>
        <strain evidence="8 9">AJA010-31</strain>
    </source>
</reference>
<evidence type="ECO:0000256" key="4">
    <source>
        <dbReference type="ARBA" id="ARBA00023128"/>
    </source>
</evidence>
<dbReference type="PANTHER" id="PTHR13477:SF0">
    <property type="entry name" value="LARGE RIBOSOMAL SUBUNIT PROTEIN ML49"/>
    <property type="match status" value="1"/>
</dbReference>